<dbReference type="GO" id="GO:0016887">
    <property type="term" value="F:ATP hydrolysis activity"/>
    <property type="evidence" value="ECO:0007669"/>
    <property type="project" value="InterPro"/>
</dbReference>
<dbReference type="InterPro" id="IPR003439">
    <property type="entry name" value="ABC_transporter-like_ATP-bd"/>
</dbReference>
<keyword evidence="2" id="KW-0067">ATP-binding</keyword>
<dbReference type="InterPro" id="IPR003593">
    <property type="entry name" value="AAA+_ATPase"/>
</dbReference>
<keyword evidence="4" id="KW-0812">Transmembrane</keyword>
<gene>
    <name evidence="6" type="ORF">C8J55DRAFT_609462</name>
</gene>
<evidence type="ECO:0000259" key="5">
    <source>
        <dbReference type="PROSITE" id="PS50893"/>
    </source>
</evidence>
<dbReference type="Pfam" id="PF00005">
    <property type="entry name" value="ABC_tran"/>
    <property type="match status" value="1"/>
</dbReference>
<feature type="domain" description="ABC transporter" evidence="5">
    <location>
        <begin position="331"/>
        <end position="617"/>
    </location>
</feature>
<sequence>MTAFYLWSIAWFLEVFVTQEVEFATMHESLDTRIDTMQGVVVLLIVCQSMTSLLKKLRFAFMRHFLNDKSHNAVIFSFNSSRKIKYGIRNRFYPVFARKSLTLSLDTSKEPDVQEILPLPWAFEIDKSLGWEFLHEFTIFLQNYITIGLQISILLAMVARQTMVLDLGAFCCTMVPMFMICVPTNGLGGIGYSFWTNNSAYHRVAAMHQIIFDIGYRKSVLKDGAINFVIQEYERSMKELGFLSIDAEMLCYGIPIPWYWQTLEMVVEIPLIIFLFTYPIIEKGSSLSWLMTGLFVQYASSKLRQNIQKVRTAQKPLHEVLGLAEQFYKGLSFENPLLEGARAYPDRTRSFSLAVQDVSFDVLPGQFVLLVGQNGSGKTSLLHLISRLFDPSTGAILIDGVPIQDFDLQSLRESMVVLLQTEEIYPISIRDNLSISLSESDRELCNTKPESFDRAAKMGGSYDFINDLKEKYETVLNPVSLFTTSSDVFGNGTVPLAVVEEMRRNAPCMAPIPLSGGEKQRLIASRAFMKLNNHSDVRLLIVDEATSALDAIAERNILGKFREHGVHKTTIFVTHQFRYLAHEADLILCMHEGRLVQKGTHRQLISDTEGEYAKLYNAQVRS</sequence>
<comment type="similarity">
    <text evidence="3">Belongs to the ABC transporter superfamily. ABCB family. Heavy Metal importer (TC 3.A.1.210) subfamily.</text>
</comment>
<evidence type="ECO:0000313" key="7">
    <source>
        <dbReference type="Proteomes" id="UP001150238"/>
    </source>
</evidence>
<keyword evidence="6" id="KW-0378">Hydrolase</keyword>
<dbReference type="InterPro" id="IPR039421">
    <property type="entry name" value="Type_1_exporter"/>
</dbReference>
<evidence type="ECO:0000256" key="4">
    <source>
        <dbReference type="SAM" id="Phobius"/>
    </source>
</evidence>
<evidence type="ECO:0000256" key="2">
    <source>
        <dbReference type="ARBA" id="ARBA00022840"/>
    </source>
</evidence>
<dbReference type="GO" id="GO:0042626">
    <property type="term" value="F:ATPase-coupled transmembrane transporter activity"/>
    <property type="evidence" value="ECO:0007669"/>
    <property type="project" value="TreeGrafter"/>
</dbReference>
<dbReference type="EMBL" id="JANVFS010000047">
    <property type="protein sequence ID" value="KAJ4465983.1"/>
    <property type="molecule type" value="Genomic_DNA"/>
</dbReference>
<dbReference type="GO" id="GO:0005524">
    <property type="term" value="F:ATP binding"/>
    <property type="evidence" value="ECO:0007669"/>
    <property type="project" value="UniProtKB-KW"/>
</dbReference>
<proteinExistence type="inferred from homology"/>
<dbReference type="InterPro" id="IPR027417">
    <property type="entry name" value="P-loop_NTPase"/>
</dbReference>
<dbReference type="SMART" id="SM00382">
    <property type="entry name" value="AAA"/>
    <property type="match status" value="1"/>
</dbReference>
<evidence type="ECO:0000256" key="1">
    <source>
        <dbReference type="ARBA" id="ARBA00022741"/>
    </source>
</evidence>
<comment type="caution">
    <text evidence="6">The sequence shown here is derived from an EMBL/GenBank/DDBJ whole genome shotgun (WGS) entry which is preliminary data.</text>
</comment>
<reference evidence="6" key="1">
    <citation type="submission" date="2022-08" db="EMBL/GenBank/DDBJ databases">
        <authorList>
            <consortium name="DOE Joint Genome Institute"/>
            <person name="Min B."/>
            <person name="Riley R."/>
            <person name="Sierra-Patev S."/>
            <person name="Naranjo-Ortiz M."/>
            <person name="Looney B."/>
            <person name="Konkel Z."/>
            <person name="Slot J.C."/>
            <person name="Sakamoto Y."/>
            <person name="Steenwyk J.L."/>
            <person name="Rokas A."/>
            <person name="Carro J."/>
            <person name="Camarero S."/>
            <person name="Ferreira P."/>
            <person name="Molpeceres G."/>
            <person name="Ruiz-Duenas F.J."/>
            <person name="Serrano A."/>
            <person name="Henrissat B."/>
            <person name="Drula E."/>
            <person name="Hughes K.W."/>
            <person name="Mata J.L."/>
            <person name="Ishikawa N.K."/>
            <person name="Vargas-Isla R."/>
            <person name="Ushijima S."/>
            <person name="Smith C.A."/>
            <person name="Ahrendt S."/>
            <person name="Andreopoulos W."/>
            <person name="He G."/>
            <person name="Labutti K."/>
            <person name="Lipzen A."/>
            <person name="Ng V."/>
            <person name="Sandor L."/>
            <person name="Barry K."/>
            <person name="Martinez A.T."/>
            <person name="Xiao Y."/>
            <person name="Gibbons J.G."/>
            <person name="Terashima K."/>
            <person name="Hibbett D.S."/>
            <person name="Grigoriev I.V."/>
        </authorList>
    </citation>
    <scope>NUCLEOTIDE SEQUENCE</scope>
    <source>
        <strain evidence="6">Sp2 HRB7682 ss15</strain>
    </source>
</reference>
<dbReference type="AlphaFoldDB" id="A0A9W8ZT33"/>
<dbReference type="PROSITE" id="PS50893">
    <property type="entry name" value="ABC_TRANSPORTER_2"/>
    <property type="match status" value="1"/>
</dbReference>
<dbReference type="Gene3D" id="3.40.50.300">
    <property type="entry name" value="P-loop containing nucleotide triphosphate hydrolases"/>
    <property type="match status" value="1"/>
</dbReference>
<keyword evidence="1" id="KW-0547">Nucleotide-binding</keyword>
<dbReference type="Proteomes" id="UP001150238">
    <property type="component" value="Unassembled WGS sequence"/>
</dbReference>
<keyword evidence="4" id="KW-1133">Transmembrane helix</keyword>
<protein>
    <submittedName>
        <fullName evidence="6">P-loop containing nucleoside triphosphate hydrolase protein</fullName>
    </submittedName>
</protein>
<keyword evidence="4" id="KW-0472">Membrane</keyword>
<dbReference type="PANTHER" id="PTHR24221">
    <property type="entry name" value="ATP-BINDING CASSETTE SUB-FAMILY B"/>
    <property type="match status" value="1"/>
</dbReference>
<reference evidence="6" key="2">
    <citation type="journal article" date="2023" name="Proc. Natl. Acad. Sci. U.S.A.">
        <title>A global phylogenomic analysis of the shiitake genus Lentinula.</title>
        <authorList>
            <person name="Sierra-Patev S."/>
            <person name="Min B."/>
            <person name="Naranjo-Ortiz M."/>
            <person name="Looney B."/>
            <person name="Konkel Z."/>
            <person name="Slot J.C."/>
            <person name="Sakamoto Y."/>
            <person name="Steenwyk J.L."/>
            <person name="Rokas A."/>
            <person name="Carro J."/>
            <person name="Camarero S."/>
            <person name="Ferreira P."/>
            <person name="Molpeceres G."/>
            <person name="Ruiz-Duenas F.J."/>
            <person name="Serrano A."/>
            <person name="Henrissat B."/>
            <person name="Drula E."/>
            <person name="Hughes K.W."/>
            <person name="Mata J.L."/>
            <person name="Ishikawa N.K."/>
            <person name="Vargas-Isla R."/>
            <person name="Ushijima S."/>
            <person name="Smith C.A."/>
            <person name="Donoghue J."/>
            <person name="Ahrendt S."/>
            <person name="Andreopoulos W."/>
            <person name="He G."/>
            <person name="LaButti K."/>
            <person name="Lipzen A."/>
            <person name="Ng V."/>
            <person name="Riley R."/>
            <person name="Sandor L."/>
            <person name="Barry K."/>
            <person name="Martinez A.T."/>
            <person name="Xiao Y."/>
            <person name="Gibbons J.G."/>
            <person name="Terashima K."/>
            <person name="Grigoriev I.V."/>
            <person name="Hibbett D."/>
        </authorList>
    </citation>
    <scope>NUCLEOTIDE SEQUENCE</scope>
    <source>
        <strain evidence="6">Sp2 HRB7682 ss15</strain>
    </source>
</reference>
<name>A0A9W8ZT33_9AGAR</name>
<feature type="transmembrane region" description="Helical" evidence="4">
    <location>
        <begin position="258"/>
        <end position="281"/>
    </location>
</feature>
<evidence type="ECO:0000313" key="6">
    <source>
        <dbReference type="EMBL" id="KAJ4465983.1"/>
    </source>
</evidence>
<feature type="transmembrane region" description="Helical" evidence="4">
    <location>
        <begin position="167"/>
        <end position="195"/>
    </location>
</feature>
<organism evidence="6 7">
    <name type="scientific">Lentinula lateritia</name>
    <dbReference type="NCBI Taxonomy" id="40482"/>
    <lineage>
        <taxon>Eukaryota</taxon>
        <taxon>Fungi</taxon>
        <taxon>Dikarya</taxon>
        <taxon>Basidiomycota</taxon>
        <taxon>Agaricomycotina</taxon>
        <taxon>Agaricomycetes</taxon>
        <taxon>Agaricomycetidae</taxon>
        <taxon>Agaricales</taxon>
        <taxon>Marasmiineae</taxon>
        <taxon>Omphalotaceae</taxon>
        <taxon>Lentinula</taxon>
    </lineage>
</organism>
<dbReference type="SUPFAM" id="SSF52540">
    <property type="entry name" value="P-loop containing nucleoside triphosphate hydrolases"/>
    <property type="match status" value="1"/>
</dbReference>
<evidence type="ECO:0000256" key="3">
    <source>
        <dbReference type="ARBA" id="ARBA00024363"/>
    </source>
</evidence>
<dbReference type="PANTHER" id="PTHR24221:SF654">
    <property type="entry name" value="ATP-BINDING CASSETTE SUB-FAMILY B MEMBER 6"/>
    <property type="match status" value="1"/>
</dbReference>
<accession>A0A9W8ZT33</accession>